<protein>
    <submittedName>
        <fullName evidence="1">Histone-lysine N-methyltransferase SETMAR</fullName>
    </submittedName>
</protein>
<dbReference type="InterPro" id="IPR052709">
    <property type="entry name" value="Transposase-MT_Hybrid"/>
</dbReference>
<dbReference type="EMBL" id="BMAO01036154">
    <property type="protein sequence ID" value="GFR08335.1"/>
    <property type="molecule type" value="Genomic_DNA"/>
</dbReference>
<reference evidence="1" key="1">
    <citation type="submission" date="2020-07" db="EMBL/GenBank/DDBJ databases">
        <title>Multicomponent nature underlies the extraordinary mechanical properties of spider dragline silk.</title>
        <authorList>
            <person name="Kono N."/>
            <person name="Nakamura H."/>
            <person name="Mori M."/>
            <person name="Yoshida Y."/>
            <person name="Ohtoshi R."/>
            <person name="Malay A.D."/>
            <person name="Moran D.A.P."/>
            <person name="Tomita M."/>
            <person name="Numata K."/>
            <person name="Arakawa K."/>
        </authorList>
    </citation>
    <scope>NUCLEOTIDE SEQUENCE</scope>
</reference>
<evidence type="ECO:0000313" key="2">
    <source>
        <dbReference type="Proteomes" id="UP000887116"/>
    </source>
</evidence>
<organism evidence="1 2">
    <name type="scientific">Trichonephila clavata</name>
    <name type="common">Joro spider</name>
    <name type="synonym">Nephila clavata</name>
    <dbReference type="NCBI Taxonomy" id="2740835"/>
    <lineage>
        <taxon>Eukaryota</taxon>
        <taxon>Metazoa</taxon>
        <taxon>Ecdysozoa</taxon>
        <taxon>Arthropoda</taxon>
        <taxon>Chelicerata</taxon>
        <taxon>Arachnida</taxon>
        <taxon>Araneae</taxon>
        <taxon>Araneomorphae</taxon>
        <taxon>Entelegynae</taxon>
        <taxon>Araneoidea</taxon>
        <taxon>Nephilidae</taxon>
        <taxon>Trichonephila</taxon>
    </lineage>
</organism>
<dbReference type="PANTHER" id="PTHR46060:SF1">
    <property type="entry name" value="MARINER MOS1 TRANSPOSASE-LIKE PROTEIN"/>
    <property type="match status" value="1"/>
</dbReference>
<dbReference type="PANTHER" id="PTHR46060">
    <property type="entry name" value="MARINER MOS1 TRANSPOSASE-LIKE PROTEIN"/>
    <property type="match status" value="1"/>
</dbReference>
<dbReference type="AlphaFoldDB" id="A0A8X6LFW3"/>
<evidence type="ECO:0000313" key="1">
    <source>
        <dbReference type="EMBL" id="GFR08335.1"/>
    </source>
</evidence>
<proteinExistence type="predicted"/>
<sequence>MKAVSTFCVVRFVEWSKRFLEGRELLEGDASPGQTHRVITPEMIADVNSSVLDNHRITCTRSIRYWVFACHLNFRKYCAQWVPHQLTVLSLSHLQRYHEEEYSCLWQMVTGDGTWSHHFEPEIKRQSKQWKLAISPSPKKSKRPCIPILVKS</sequence>
<gene>
    <name evidence="1" type="primary">SETMAR_150</name>
    <name evidence="1" type="ORF">TNCT_559051</name>
</gene>
<accession>A0A8X6LFW3</accession>
<comment type="caution">
    <text evidence="1">The sequence shown here is derived from an EMBL/GenBank/DDBJ whole genome shotgun (WGS) entry which is preliminary data.</text>
</comment>
<keyword evidence="2" id="KW-1185">Reference proteome</keyword>
<name>A0A8X6LFW3_TRICU</name>
<dbReference type="Proteomes" id="UP000887116">
    <property type="component" value="Unassembled WGS sequence"/>
</dbReference>
<dbReference type="OrthoDB" id="10017160at2759"/>